<dbReference type="GO" id="GO:0008474">
    <property type="term" value="F:palmitoyl-(protein) hydrolase activity"/>
    <property type="evidence" value="ECO:0007669"/>
    <property type="project" value="TreeGrafter"/>
</dbReference>
<feature type="domain" description="Serine aminopeptidase S33" evidence="2">
    <location>
        <begin position="24"/>
        <end position="149"/>
    </location>
</feature>
<dbReference type="GO" id="GO:0004553">
    <property type="term" value="F:hydrolase activity, hydrolyzing O-glycosyl compounds"/>
    <property type="evidence" value="ECO:0007669"/>
    <property type="project" value="TreeGrafter"/>
</dbReference>
<name>A0A382W3U6_9ZZZZ</name>
<evidence type="ECO:0000313" key="3">
    <source>
        <dbReference type="EMBL" id="SVD53447.1"/>
    </source>
</evidence>
<reference evidence="3" key="1">
    <citation type="submission" date="2018-05" db="EMBL/GenBank/DDBJ databases">
        <authorList>
            <person name="Lanie J.A."/>
            <person name="Ng W.-L."/>
            <person name="Kazmierczak K.M."/>
            <person name="Andrzejewski T.M."/>
            <person name="Davidsen T.M."/>
            <person name="Wayne K.J."/>
            <person name="Tettelin H."/>
            <person name="Glass J.I."/>
            <person name="Rusch D."/>
            <person name="Podicherti R."/>
            <person name="Tsui H.-C.T."/>
            <person name="Winkler M.E."/>
        </authorList>
    </citation>
    <scope>NUCLEOTIDE SEQUENCE</scope>
</reference>
<evidence type="ECO:0000256" key="1">
    <source>
        <dbReference type="ARBA" id="ARBA00022801"/>
    </source>
</evidence>
<proteinExistence type="predicted"/>
<dbReference type="EMBL" id="UINC01156816">
    <property type="protein sequence ID" value="SVD53447.1"/>
    <property type="molecule type" value="Genomic_DNA"/>
</dbReference>
<dbReference type="Gene3D" id="3.40.50.1820">
    <property type="entry name" value="alpha/beta hydrolase"/>
    <property type="match status" value="1"/>
</dbReference>
<organism evidence="3">
    <name type="scientific">marine metagenome</name>
    <dbReference type="NCBI Taxonomy" id="408172"/>
    <lineage>
        <taxon>unclassified sequences</taxon>
        <taxon>metagenomes</taxon>
        <taxon>ecological metagenomes</taxon>
    </lineage>
</organism>
<dbReference type="PANTHER" id="PTHR16138">
    <property type="entry name" value="MYCOPHENOLIC ACID ACYL-GLUCURONIDE ESTERASE, MITOCHONDRIAL"/>
    <property type="match status" value="1"/>
</dbReference>
<dbReference type="GO" id="GO:0005739">
    <property type="term" value="C:mitochondrion"/>
    <property type="evidence" value="ECO:0007669"/>
    <property type="project" value="TreeGrafter"/>
</dbReference>
<accession>A0A382W3U6</accession>
<evidence type="ECO:0000259" key="2">
    <source>
        <dbReference type="Pfam" id="PF12146"/>
    </source>
</evidence>
<feature type="non-terminal residue" evidence="3">
    <location>
        <position position="217"/>
    </location>
</feature>
<dbReference type="SUPFAM" id="SSF53474">
    <property type="entry name" value="alpha/beta-Hydrolases"/>
    <property type="match status" value="1"/>
</dbReference>
<protein>
    <recommendedName>
        <fullName evidence="2">Serine aminopeptidase S33 domain-containing protein</fullName>
    </recommendedName>
</protein>
<dbReference type="InterPro" id="IPR029058">
    <property type="entry name" value="AB_hydrolase_fold"/>
</dbReference>
<sequence length="217" mass="25076">MGKFKFLKISKNKKIRLLLKKNHSKICVIFLHGFMSDIEGKKPLTFARFCSKKKINFLTLEYSGHGKSYGKFVKGNISKWTNDVLNTINAKIKNKNLIIIGSSMGSWIAINIILKLKNKIKGFIGISSAPEFLDILMWKKFSNKIKKKILEEKIHHIEKDGWTYPITKQLIVDGKKNKVFNKKINLKIPVTLFHTKKDNVVPIYFSKKILKIFPLAK</sequence>
<dbReference type="InterPro" id="IPR052382">
    <property type="entry name" value="ABHD10_acyl-thioesterase"/>
</dbReference>
<dbReference type="Pfam" id="PF12146">
    <property type="entry name" value="Hydrolase_4"/>
    <property type="match status" value="1"/>
</dbReference>
<keyword evidence="1" id="KW-0378">Hydrolase</keyword>
<gene>
    <name evidence="3" type="ORF">METZ01_LOCUS406301</name>
</gene>
<dbReference type="AlphaFoldDB" id="A0A382W3U6"/>
<dbReference type="PANTHER" id="PTHR16138:SF7">
    <property type="entry name" value="PALMITOYL-PROTEIN THIOESTERASE ABHD10, MITOCHONDRIAL"/>
    <property type="match status" value="1"/>
</dbReference>
<dbReference type="InterPro" id="IPR022742">
    <property type="entry name" value="Hydrolase_4"/>
</dbReference>